<feature type="transmembrane region" description="Helical" evidence="5">
    <location>
        <begin position="193"/>
        <end position="215"/>
    </location>
</feature>
<dbReference type="InterPro" id="IPR050482">
    <property type="entry name" value="Sensor_HK_TwoCompSys"/>
</dbReference>
<dbReference type="AlphaFoldDB" id="A0A7Z0D177"/>
<keyword evidence="3" id="KW-0902">Two-component regulatory system</keyword>
<keyword evidence="5" id="KW-0472">Membrane</keyword>
<comment type="caution">
    <text evidence="7">The sequence shown here is derived from an EMBL/GenBank/DDBJ whole genome shotgun (WGS) entry which is preliminary data.</text>
</comment>
<keyword evidence="8" id="KW-1185">Reference proteome</keyword>
<evidence type="ECO:0000256" key="2">
    <source>
        <dbReference type="ARBA" id="ARBA00022777"/>
    </source>
</evidence>
<dbReference type="RefSeq" id="WP_179425936.1">
    <property type="nucleotide sequence ID" value="NZ_JACBZP010000001.1"/>
</dbReference>
<feature type="transmembrane region" description="Helical" evidence="5">
    <location>
        <begin position="221"/>
        <end position="244"/>
    </location>
</feature>
<accession>A0A7Z0D177</accession>
<proteinExistence type="predicted"/>
<evidence type="ECO:0000313" key="8">
    <source>
        <dbReference type="Proteomes" id="UP000539111"/>
    </source>
</evidence>
<feature type="region of interest" description="Disordered" evidence="4">
    <location>
        <begin position="71"/>
        <end position="103"/>
    </location>
</feature>
<evidence type="ECO:0000256" key="3">
    <source>
        <dbReference type="ARBA" id="ARBA00023012"/>
    </source>
</evidence>
<keyword evidence="1" id="KW-0808">Transferase</keyword>
<dbReference type="PANTHER" id="PTHR24421:SF61">
    <property type="entry name" value="OXYGEN SENSOR HISTIDINE KINASE NREB"/>
    <property type="match status" value="1"/>
</dbReference>
<evidence type="ECO:0000259" key="6">
    <source>
        <dbReference type="Pfam" id="PF04024"/>
    </source>
</evidence>
<dbReference type="GO" id="GO:0016301">
    <property type="term" value="F:kinase activity"/>
    <property type="evidence" value="ECO:0007669"/>
    <property type="project" value="UniProtKB-KW"/>
</dbReference>
<evidence type="ECO:0000313" key="7">
    <source>
        <dbReference type="EMBL" id="NYI66518.1"/>
    </source>
</evidence>
<dbReference type="InterPro" id="IPR036890">
    <property type="entry name" value="HATPase_C_sf"/>
</dbReference>
<dbReference type="Pfam" id="PF04024">
    <property type="entry name" value="PspC"/>
    <property type="match status" value="1"/>
</dbReference>
<evidence type="ECO:0000256" key="1">
    <source>
        <dbReference type="ARBA" id="ARBA00022679"/>
    </source>
</evidence>
<dbReference type="GO" id="GO:0000160">
    <property type="term" value="P:phosphorelay signal transduction system"/>
    <property type="evidence" value="ECO:0007669"/>
    <property type="project" value="UniProtKB-KW"/>
</dbReference>
<dbReference type="EMBL" id="JACBZP010000001">
    <property type="protein sequence ID" value="NYI66518.1"/>
    <property type="molecule type" value="Genomic_DNA"/>
</dbReference>
<dbReference type="Gene3D" id="3.30.565.10">
    <property type="entry name" value="Histidine kinase-like ATPase, C-terminal domain"/>
    <property type="match status" value="1"/>
</dbReference>
<feature type="domain" description="Phage shock protein PspC N-terminal" evidence="6">
    <location>
        <begin position="7"/>
        <end position="62"/>
    </location>
</feature>
<reference evidence="7 8" key="1">
    <citation type="submission" date="2020-07" db="EMBL/GenBank/DDBJ databases">
        <title>Sequencing the genomes of 1000 actinobacteria strains.</title>
        <authorList>
            <person name="Klenk H.-P."/>
        </authorList>
    </citation>
    <scope>NUCLEOTIDE SEQUENCE [LARGE SCALE GENOMIC DNA]</scope>
    <source>
        <strain evidence="7 8">DSM 26341</strain>
    </source>
</reference>
<feature type="transmembrane region" description="Helical" evidence="5">
    <location>
        <begin position="152"/>
        <end position="172"/>
    </location>
</feature>
<feature type="compositionally biased region" description="Low complexity" evidence="4">
    <location>
        <begin position="80"/>
        <end position="103"/>
    </location>
</feature>
<dbReference type="Proteomes" id="UP000539111">
    <property type="component" value="Unassembled WGS sequence"/>
</dbReference>
<dbReference type="InterPro" id="IPR007168">
    <property type="entry name" value="Phageshock_PspC_N"/>
</dbReference>
<keyword evidence="5" id="KW-1133">Transmembrane helix</keyword>
<keyword evidence="2 7" id="KW-0418">Kinase</keyword>
<name>A0A7Z0D177_9MICO</name>
<feature type="transmembrane region" description="Helical" evidence="5">
    <location>
        <begin position="126"/>
        <end position="146"/>
    </location>
</feature>
<dbReference type="SUPFAM" id="SSF55874">
    <property type="entry name" value="ATPase domain of HSP90 chaperone/DNA topoisomerase II/histidine kinase"/>
    <property type="match status" value="1"/>
</dbReference>
<gene>
    <name evidence="7" type="ORF">BJY26_000824</name>
</gene>
<dbReference type="PANTHER" id="PTHR24421">
    <property type="entry name" value="NITRATE/NITRITE SENSOR PROTEIN NARX-RELATED"/>
    <property type="match status" value="1"/>
</dbReference>
<evidence type="ECO:0000256" key="4">
    <source>
        <dbReference type="SAM" id="MobiDB-lite"/>
    </source>
</evidence>
<feature type="transmembrane region" description="Helical" evidence="5">
    <location>
        <begin position="34"/>
        <end position="56"/>
    </location>
</feature>
<organism evidence="7 8">
    <name type="scientific">Spelaeicoccus albus</name>
    <dbReference type="NCBI Taxonomy" id="1280376"/>
    <lineage>
        <taxon>Bacteria</taxon>
        <taxon>Bacillati</taxon>
        <taxon>Actinomycetota</taxon>
        <taxon>Actinomycetes</taxon>
        <taxon>Micrococcales</taxon>
        <taxon>Brevibacteriaceae</taxon>
        <taxon>Spelaeicoccus</taxon>
    </lineage>
</organism>
<evidence type="ECO:0000256" key="5">
    <source>
        <dbReference type="SAM" id="Phobius"/>
    </source>
</evidence>
<sequence>MSAIRPPLTRHTHGRVLFGVCAGLAEHLRLSVTAVRVIMLVMAFCAGAGLILYLWLWALLPLEGEPDVGDPASHPGYSTRGARPASGARPANGTRPASSSPSEAAEDVFMRVATNVRGSYRRNPSLWFGFVIGTMLLLFSGGLIASAQGVRVPWGVIIPVILLIAGVILMWVNLSDTERKKWRGRTDTPTSLAVVRLIGGLALLVLGIVFVVLTATNGTPIFSTVLAVVAVLVGIALVLVPFAVRFSRKILAERSEAARTSERADIAAHLHDSVLQTLTLIRRRNGDPAEVARLARGQERELREWLYGSKLEPGVSLADAVKNMAGEIEDLYGVEIETVIVGDVLSDPAAEPDQDASNSSAKLGALQAASREAMVNAAVHAGGTVSVYAEFSDRTQQIFVRDRGDGFDVDDIDDSRHGVRHSIIGRMERHGGSAEIVRGKSGGTEVRMTMTSNDGKKT</sequence>
<protein>
    <submittedName>
        <fullName evidence="7">Signal transduction histidine kinase/phage shock protein PspC (Stress-responsive transcriptional regulator)</fullName>
    </submittedName>
</protein>
<keyword evidence="5" id="KW-0812">Transmembrane</keyword>